<comment type="catalytic activity">
    <reaction evidence="1 8 9">
        <text>Endonucleolytic cleavage to 5'-phosphomonoester.</text>
        <dbReference type="EC" id="3.1.26.4"/>
    </reaction>
</comment>
<dbReference type="PANTHER" id="PTHR10954">
    <property type="entry name" value="RIBONUCLEASE H2 SUBUNIT A"/>
    <property type="match status" value="1"/>
</dbReference>
<dbReference type="CDD" id="cd07181">
    <property type="entry name" value="RNase_HII_eukaryota_like"/>
    <property type="match status" value="1"/>
</dbReference>
<feature type="binding site" evidence="8">
    <location>
        <position position="96"/>
    </location>
    <ligand>
        <name>a divalent metal cation</name>
        <dbReference type="ChEBI" id="CHEBI:60240"/>
    </ligand>
</feature>
<dbReference type="Proteomes" id="UP000837801">
    <property type="component" value="Unassembled WGS sequence"/>
</dbReference>
<dbReference type="OrthoDB" id="7462577at2759"/>
<dbReference type="Gene3D" id="3.30.420.10">
    <property type="entry name" value="Ribonuclease H-like superfamily/Ribonuclease H"/>
    <property type="match status" value="1"/>
</dbReference>
<feature type="binding site" evidence="8">
    <location>
        <position position="95"/>
    </location>
    <ligand>
        <name>a divalent metal cation</name>
        <dbReference type="ChEBI" id="CHEBI:60240"/>
    </ligand>
</feature>
<evidence type="ECO:0000256" key="6">
    <source>
        <dbReference type="ARBA" id="ARBA00022759"/>
    </source>
</evidence>
<dbReference type="FunFam" id="1.10.10.460:FF:000001">
    <property type="entry name" value="Ribonuclease"/>
    <property type="match status" value="1"/>
</dbReference>
<dbReference type="GO" id="GO:0043137">
    <property type="term" value="P:DNA replication, removal of RNA primer"/>
    <property type="evidence" value="ECO:0007669"/>
    <property type="project" value="TreeGrafter"/>
</dbReference>
<dbReference type="InterPro" id="IPR036397">
    <property type="entry name" value="RNaseH_sf"/>
</dbReference>
<dbReference type="PANTHER" id="PTHR10954:SF7">
    <property type="entry name" value="RIBONUCLEASE H2 SUBUNIT A"/>
    <property type="match status" value="1"/>
</dbReference>
<dbReference type="GO" id="GO:0004523">
    <property type="term" value="F:RNA-DNA hybrid ribonuclease activity"/>
    <property type="evidence" value="ECO:0007669"/>
    <property type="project" value="UniProtKB-UniRule"/>
</dbReference>
<proteinExistence type="inferred from homology"/>
<dbReference type="InterPro" id="IPR004649">
    <property type="entry name" value="RNase_H2_suA"/>
</dbReference>
<comment type="cofactor">
    <cofactor evidence="2">
        <name>Mg(2+)</name>
        <dbReference type="ChEBI" id="CHEBI:18420"/>
    </cofactor>
</comment>
<dbReference type="GO" id="GO:0006298">
    <property type="term" value="P:mismatch repair"/>
    <property type="evidence" value="ECO:0007669"/>
    <property type="project" value="TreeGrafter"/>
</dbReference>
<comment type="function">
    <text evidence="9">Endonuclease that specifically degrades the RNA of RNA-DNA hybrids.</text>
</comment>
<sequence length="363" mass="41065">MALLAQMRRALSSARVVYLFEFFKLMIFLCPGARHNYHAMTVESESKRQKTDSEWFPPSVTHMESPFSYSTSTFHSEIPKTVLTNRNEPVYLGVDEAGRGPVMGPMVYGISYCLESYSKELKKFGFADSKTLKEDKRQQLFEIIEEHDHELNDNVGWATCTMTAKDISSGMLQSSHGKGAYNLNEQAHDTTIQLIKQVLAKGVNLKYIYVDTVGPPASYQVKLQKEFPNCSITVAKKADSIYPIVSTASVVAKVTRDFNLKYYLQNLEYLQGQSIGSGYPSDPNTSRWLNGNVDKAFGWNFGLIRFSWQTAKDSLVKHGAHEVIYEEDCIKQDSGYVEIDSFFCENPQTDKLKNDFYGKAVSL</sequence>
<evidence type="ECO:0000256" key="8">
    <source>
        <dbReference type="PROSITE-ProRule" id="PRU01319"/>
    </source>
</evidence>
<accession>A0A9P0VZ63</accession>
<dbReference type="FunFam" id="3.30.420.10:FF:000016">
    <property type="entry name" value="Ribonuclease"/>
    <property type="match status" value="1"/>
</dbReference>
<dbReference type="Gene3D" id="1.10.10.460">
    <property type="entry name" value="Ribonuclease hii. Domain 2"/>
    <property type="match status" value="1"/>
</dbReference>
<keyword evidence="5 8" id="KW-0479">Metal-binding</keyword>
<gene>
    <name evidence="11" type="ORF">CLIB1423_12S00958</name>
</gene>
<evidence type="ECO:0000256" key="1">
    <source>
        <dbReference type="ARBA" id="ARBA00000077"/>
    </source>
</evidence>
<keyword evidence="7 8" id="KW-0378">Hydrolase</keyword>
<feature type="domain" description="RNase H type-2" evidence="10">
    <location>
        <begin position="89"/>
        <end position="320"/>
    </location>
</feature>
<keyword evidence="6 8" id="KW-0255">Endonuclease</keyword>
<evidence type="ECO:0000256" key="9">
    <source>
        <dbReference type="RuleBase" id="RU003515"/>
    </source>
</evidence>
<evidence type="ECO:0000256" key="3">
    <source>
        <dbReference type="ARBA" id="ARBA00007058"/>
    </source>
</evidence>
<dbReference type="InterPro" id="IPR024567">
    <property type="entry name" value="RNase_HII/HIII_dom"/>
</dbReference>
<evidence type="ECO:0000259" key="10">
    <source>
        <dbReference type="PROSITE" id="PS51975"/>
    </source>
</evidence>
<organism evidence="11 12">
    <name type="scientific">[Candida] railenensis</name>
    <dbReference type="NCBI Taxonomy" id="45579"/>
    <lineage>
        <taxon>Eukaryota</taxon>
        <taxon>Fungi</taxon>
        <taxon>Dikarya</taxon>
        <taxon>Ascomycota</taxon>
        <taxon>Saccharomycotina</taxon>
        <taxon>Pichiomycetes</taxon>
        <taxon>Debaryomycetaceae</taxon>
        <taxon>Kurtzmaniella</taxon>
    </lineage>
</organism>
<evidence type="ECO:0000256" key="4">
    <source>
        <dbReference type="ARBA" id="ARBA00022722"/>
    </source>
</evidence>
<comment type="cofactor">
    <cofactor evidence="8">
        <name>Mn(2+)</name>
        <dbReference type="ChEBI" id="CHEBI:29035"/>
    </cofactor>
    <cofactor evidence="8">
        <name>Mg(2+)</name>
        <dbReference type="ChEBI" id="CHEBI:18420"/>
    </cofactor>
    <text evidence="8">Manganese or magnesium. Binds 1 divalent metal ion per monomer in the absence of substrate. May bind a second metal ion after substrate binding.</text>
</comment>
<dbReference type="Pfam" id="PF01351">
    <property type="entry name" value="RNase_HII"/>
    <property type="match status" value="1"/>
</dbReference>
<dbReference type="InterPro" id="IPR012337">
    <property type="entry name" value="RNaseH-like_sf"/>
</dbReference>
<protein>
    <recommendedName>
        <fullName evidence="9">Ribonuclease</fullName>
        <ecNumber evidence="9">3.1.26.4</ecNumber>
    </recommendedName>
</protein>
<dbReference type="GO" id="GO:0032299">
    <property type="term" value="C:ribonuclease H2 complex"/>
    <property type="evidence" value="ECO:0007669"/>
    <property type="project" value="TreeGrafter"/>
</dbReference>
<evidence type="ECO:0000313" key="12">
    <source>
        <dbReference type="Proteomes" id="UP000837801"/>
    </source>
</evidence>
<dbReference type="EC" id="3.1.26.4" evidence="9"/>
<dbReference type="InterPro" id="IPR023160">
    <property type="entry name" value="RNase_HII_hlx-loop-hlx_cap_dom"/>
</dbReference>
<keyword evidence="12" id="KW-1185">Reference proteome</keyword>
<dbReference type="InterPro" id="IPR001352">
    <property type="entry name" value="RNase_HII/HIII"/>
</dbReference>
<evidence type="ECO:0000256" key="7">
    <source>
        <dbReference type="ARBA" id="ARBA00022801"/>
    </source>
</evidence>
<feature type="binding site" evidence="8">
    <location>
        <position position="211"/>
    </location>
    <ligand>
        <name>a divalent metal cation</name>
        <dbReference type="ChEBI" id="CHEBI:60240"/>
    </ligand>
</feature>
<dbReference type="NCBIfam" id="TIGR00729">
    <property type="entry name" value="ribonuclease HII"/>
    <property type="match status" value="1"/>
</dbReference>
<evidence type="ECO:0000313" key="11">
    <source>
        <dbReference type="EMBL" id="CAH2353698.1"/>
    </source>
</evidence>
<comment type="similarity">
    <text evidence="3">Belongs to the RNase HII family. Eukaryotic subfamily.</text>
</comment>
<reference evidence="11" key="1">
    <citation type="submission" date="2022-03" db="EMBL/GenBank/DDBJ databases">
        <authorList>
            <person name="Legras J.-L."/>
            <person name="Devillers H."/>
            <person name="Grondin C."/>
        </authorList>
    </citation>
    <scope>NUCLEOTIDE SEQUENCE</scope>
    <source>
        <strain evidence="11">CLIB 1423</strain>
    </source>
</reference>
<evidence type="ECO:0000256" key="2">
    <source>
        <dbReference type="ARBA" id="ARBA00001946"/>
    </source>
</evidence>
<name>A0A9P0VZ63_9ASCO</name>
<dbReference type="AlphaFoldDB" id="A0A9P0VZ63"/>
<dbReference type="PROSITE" id="PS51975">
    <property type="entry name" value="RNASE_H_2"/>
    <property type="match status" value="1"/>
</dbReference>
<dbReference type="EMBL" id="CAKXYY010000012">
    <property type="protein sequence ID" value="CAH2353698.1"/>
    <property type="molecule type" value="Genomic_DNA"/>
</dbReference>
<dbReference type="GO" id="GO:0003723">
    <property type="term" value="F:RNA binding"/>
    <property type="evidence" value="ECO:0007669"/>
    <property type="project" value="UniProtKB-UniRule"/>
</dbReference>
<comment type="caution">
    <text evidence="11">The sequence shown here is derived from an EMBL/GenBank/DDBJ whole genome shotgun (WGS) entry which is preliminary data.</text>
</comment>
<evidence type="ECO:0000256" key="5">
    <source>
        <dbReference type="ARBA" id="ARBA00022723"/>
    </source>
</evidence>
<keyword evidence="4 8" id="KW-0540">Nuclease</keyword>
<dbReference type="GO" id="GO:0046872">
    <property type="term" value="F:metal ion binding"/>
    <property type="evidence" value="ECO:0007669"/>
    <property type="project" value="UniProtKB-KW"/>
</dbReference>
<dbReference type="SUPFAM" id="SSF53098">
    <property type="entry name" value="Ribonuclease H-like"/>
    <property type="match status" value="1"/>
</dbReference>